<proteinExistence type="inferred from homology"/>
<dbReference type="PIRSF" id="PIRSF006232">
    <property type="entry name" value="Pirin"/>
    <property type="match status" value="1"/>
</dbReference>
<dbReference type="EMBL" id="CP020772">
    <property type="protein sequence ID" value="ARI79027.1"/>
    <property type="molecule type" value="Genomic_DNA"/>
</dbReference>
<organism evidence="6 7">
    <name type="scientific">Halobacillus mangrovi</name>
    <dbReference type="NCBI Taxonomy" id="402384"/>
    <lineage>
        <taxon>Bacteria</taxon>
        <taxon>Bacillati</taxon>
        <taxon>Bacillota</taxon>
        <taxon>Bacilli</taxon>
        <taxon>Bacillales</taxon>
        <taxon>Bacillaceae</taxon>
        <taxon>Halobacillus</taxon>
    </lineage>
</organism>
<dbReference type="STRING" id="402384.HM131_20315"/>
<dbReference type="SUPFAM" id="SSF51182">
    <property type="entry name" value="RmlC-like cupins"/>
    <property type="match status" value="1"/>
</dbReference>
<keyword evidence="2" id="KW-0479">Metal-binding</keyword>
<gene>
    <name evidence="6" type="ORF">HM131_20315</name>
</gene>
<dbReference type="Pfam" id="PF02678">
    <property type="entry name" value="Pirin"/>
    <property type="match status" value="1"/>
</dbReference>
<feature type="binding site" evidence="2">
    <location>
        <position position="107"/>
    </location>
    <ligand>
        <name>Fe cation</name>
        <dbReference type="ChEBI" id="CHEBI:24875"/>
    </ligand>
</feature>
<keyword evidence="2" id="KW-0408">Iron</keyword>
<protein>
    <recommendedName>
        <fullName evidence="8">Pirin</fullName>
    </recommendedName>
</protein>
<evidence type="ECO:0000313" key="6">
    <source>
        <dbReference type="EMBL" id="ARI79027.1"/>
    </source>
</evidence>
<dbReference type="CDD" id="cd02247">
    <property type="entry name" value="cupin_pirin_C"/>
    <property type="match status" value="1"/>
</dbReference>
<dbReference type="OrthoDB" id="321327at2"/>
<sequence>MSRGVIGMKREVEKKWYVKYDEMEFPAVQKGMILEPGRWQEFDPFLLMAEDWFKRGTFSDHPHRGFQTLTYVIDGRLEHIDNRGGHGILESGDIQYMNAGSGARHAEEAVDEDIAHTLQLWINLPKEKKGISPSYQDVRKEDAVKVSKDGADVLVYAGQTAGVQGPLQSEVPITLAEIKLEPGTAYTHHLPLNHNAFLYLLSGDVDLGEEEENLKKTGAATLTFDESAEAEVKSELLIRANNRSRVLIYSGEPIREDVAAHGPFVMNTMGEVKKAFLDFQKGKFGPDVKS</sequence>
<dbReference type="PANTHER" id="PTHR13903:SF8">
    <property type="entry name" value="PIRIN"/>
    <property type="match status" value="1"/>
</dbReference>
<evidence type="ECO:0000313" key="7">
    <source>
        <dbReference type="Proteomes" id="UP000192527"/>
    </source>
</evidence>
<dbReference type="CDD" id="cd02909">
    <property type="entry name" value="cupin_pirin_N"/>
    <property type="match status" value="1"/>
</dbReference>
<evidence type="ECO:0000256" key="1">
    <source>
        <dbReference type="ARBA" id="ARBA00008416"/>
    </source>
</evidence>
<evidence type="ECO:0000256" key="2">
    <source>
        <dbReference type="PIRSR" id="PIRSR006232-1"/>
    </source>
</evidence>
<keyword evidence="7" id="KW-1185">Reference proteome</keyword>
<name>A0A1W6A0J9_9BACI</name>
<comment type="cofactor">
    <cofactor evidence="2">
        <name>Fe cation</name>
        <dbReference type="ChEBI" id="CHEBI:24875"/>
    </cofactor>
    <text evidence="2">Binds 1 Fe cation per subunit.</text>
</comment>
<dbReference type="AlphaFoldDB" id="A0A1W6A0J9"/>
<feature type="binding site" evidence="2">
    <location>
        <position position="105"/>
    </location>
    <ligand>
        <name>Fe cation</name>
        <dbReference type="ChEBI" id="CHEBI:24875"/>
    </ligand>
</feature>
<dbReference type="InterPro" id="IPR014710">
    <property type="entry name" value="RmlC-like_jellyroll"/>
</dbReference>
<feature type="binding site" evidence="2">
    <location>
        <position position="61"/>
    </location>
    <ligand>
        <name>Fe cation</name>
        <dbReference type="ChEBI" id="CHEBI:24875"/>
    </ligand>
</feature>
<dbReference type="InterPro" id="IPR008778">
    <property type="entry name" value="Pirin_C_dom"/>
</dbReference>
<evidence type="ECO:0008006" key="8">
    <source>
        <dbReference type="Google" id="ProtNLM"/>
    </source>
</evidence>
<accession>A0A1W6A0J9</accession>
<dbReference type="InterPro" id="IPR011051">
    <property type="entry name" value="RmlC_Cupin_sf"/>
</dbReference>
<dbReference type="Pfam" id="PF05726">
    <property type="entry name" value="Pirin_C"/>
    <property type="match status" value="1"/>
</dbReference>
<dbReference type="GO" id="GO:0046872">
    <property type="term" value="F:metal ion binding"/>
    <property type="evidence" value="ECO:0007669"/>
    <property type="project" value="UniProtKB-KW"/>
</dbReference>
<dbReference type="KEGG" id="hmn:HM131_20315"/>
<comment type="similarity">
    <text evidence="1 3">Belongs to the pirin family.</text>
</comment>
<dbReference type="InterPro" id="IPR012093">
    <property type="entry name" value="Pirin"/>
</dbReference>
<feature type="domain" description="Pirin C-terminal" evidence="5">
    <location>
        <begin position="176"/>
        <end position="285"/>
    </location>
</feature>
<feature type="domain" description="Pirin N-terminal" evidence="4">
    <location>
        <begin position="51"/>
        <end position="122"/>
    </location>
</feature>
<evidence type="ECO:0000259" key="5">
    <source>
        <dbReference type="Pfam" id="PF05726"/>
    </source>
</evidence>
<dbReference type="Proteomes" id="UP000192527">
    <property type="component" value="Chromosome"/>
</dbReference>
<dbReference type="InterPro" id="IPR003829">
    <property type="entry name" value="Pirin_N_dom"/>
</dbReference>
<dbReference type="Gene3D" id="2.60.120.10">
    <property type="entry name" value="Jelly Rolls"/>
    <property type="match status" value="2"/>
</dbReference>
<reference evidence="6 7" key="1">
    <citation type="submission" date="2017-04" db="EMBL/GenBank/DDBJ databases">
        <title>The whole genome sequencing and assembly of Halobacillus mangrovi strain.</title>
        <authorList>
            <person name="Lee S.-J."/>
            <person name="Park M.-K."/>
            <person name="Kim J.-Y."/>
            <person name="Lee Y.-J."/>
            <person name="Yi H."/>
            <person name="Bahn Y.-S."/>
            <person name="Kim J.F."/>
            <person name="Lee D.-W."/>
        </authorList>
    </citation>
    <scope>NUCLEOTIDE SEQUENCE [LARGE SCALE GENOMIC DNA]</scope>
    <source>
        <strain evidence="6 7">KTB 131</strain>
    </source>
</reference>
<evidence type="ECO:0000259" key="4">
    <source>
        <dbReference type="Pfam" id="PF02678"/>
    </source>
</evidence>
<dbReference type="PANTHER" id="PTHR13903">
    <property type="entry name" value="PIRIN-RELATED"/>
    <property type="match status" value="1"/>
</dbReference>
<evidence type="ECO:0000256" key="3">
    <source>
        <dbReference type="RuleBase" id="RU003457"/>
    </source>
</evidence>
<feature type="binding site" evidence="2">
    <location>
        <position position="63"/>
    </location>
    <ligand>
        <name>Fe cation</name>
        <dbReference type="ChEBI" id="CHEBI:24875"/>
    </ligand>
</feature>